<name>A0A3M2M554_9ACTN</name>
<evidence type="ECO:0000259" key="1">
    <source>
        <dbReference type="Pfam" id="PF12802"/>
    </source>
</evidence>
<evidence type="ECO:0000313" key="3">
    <source>
        <dbReference type="Proteomes" id="UP000282674"/>
    </source>
</evidence>
<dbReference type="AlphaFoldDB" id="A0A3M2M554"/>
<dbReference type="RefSeq" id="WP_122194442.1">
    <property type="nucleotide sequence ID" value="NZ_JBHSKC010000009.1"/>
</dbReference>
<gene>
    <name evidence="2" type="ORF">EBO15_12105</name>
</gene>
<dbReference type="InterPro" id="IPR036390">
    <property type="entry name" value="WH_DNA-bd_sf"/>
</dbReference>
<comment type="caution">
    <text evidence="2">The sequence shown here is derived from an EMBL/GenBank/DDBJ whole genome shotgun (WGS) entry which is preliminary data.</text>
</comment>
<sequence length="139" mass="15013">MNVTELYLLGRRLQKIAEAAIPTEGVGEHPTSTGTVLIVADDVRDHPGTTVTEIAKRTGLVQSQVSNCVARLREAGTVRAEPDPSDRRRTLLHPNADVSPRAKVIRDAPLEPVLAEATPDVPETLALLDRLAVLLKIES</sequence>
<dbReference type="EMBL" id="RFFG01000017">
    <property type="protein sequence ID" value="RMI44691.1"/>
    <property type="molecule type" value="Genomic_DNA"/>
</dbReference>
<feature type="domain" description="HTH marR-type" evidence="1">
    <location>
        <begin position="44"/>
        <end position="89"/>
    </location>
</feature>
<dbReference type="OrthoDB" id="4557196at2"/>
<dbReference type="Proteomes" id="UP000282674">
    <property type="component" value="Unassembled WGS sequence"/>
</dbReference>
<proteinExistence type="predicted"/>
<keyword evidence="3" id="KW-1185">Reference proteome</keyword>
<evidence type="ECO:0000313" key="2">
    <source>
        <dbReference type="EMBL" id="RMI44691.1"/>
    </source>
</evidence>
<dbReference type="Gene3D" id="1.10.10.10">
    <property type="entry name" value="Winged helix-like DNA-binding domain superfamily/Winged helix DNA-binding domain"/>
    <property type="match status" value="1"/>
</dbReference>
<dbReference type="GO" id="GO:0003700">
    <property type="term" value="F:DNA-binding transcription factor activity"/>
    <property type="evidence" value="ECO:0007669"/>
    <property type="project" value="InterPro"/>
</dbReference>
<organism evidence="2 3">
    <name type="scientific">Actinomadura harenae</name>
    <dbReference type="NCBI Taxonomy" id="2483351"/>
    <lineage>
        <taxon>Bacteria</taxon>
        <taxon>Bacillati</taxon>
        <taxon>Actinomycetota</taxon>
        <taxon>Actinomycetes</taxon>
        <taxon>Streptosporangiales</taxon>
        <taxon>Thermomonosporaceae</taxon>
        <taxon>Actinomadura</taxon>
    </lineage>
</organism>
<accession>A0A3M2M554</accession>
<reference evidence="2 3" key="1">
    <citation type="submission" date="2018-10" db="EMBL/GenBank/DDBJ databases">
        <title>Isolation from soil.</title>
        <authorList>
            <person name="Hu J."/>
        </authorList>
    </citation>
    <scope>NUCLEOTIDE SEQUENCE [LARGE SCALE GENOMIC DNA]</scope>
    <source>
        <strain evidence="2 3">NEAU-Ht49</strain>
    </source>
</reference>
<dbReference type="InterPro" id="IPR000835">
    <property type="entry name" value="HTH_MarR-typ"/>
</dbReference>
<dbReference type="InterPro" id="IPR036388">
    <property type="entry name" value="WH-like_DNA-bd_sf"/>
</dbReference>
<dbReference type="SUPFAM" id="SSF46785">
    <property type="entry name" value="Winged helix' DNA-binding domain"/>
    <property type="match status" value="1"/>
</dbReference>
<protein>
    <submittedName>
        <fullName evidence="2">MarR family transcriptional regulator</fullName>
    </submittedName>
</protein>
<dbReference type="Pfam" id="PF12802">
    <property type="entry name" value="MarR_2"/>
    <property type="match status" value="1"/>
</dbReference>